<reference evidence="1 2" key="1">
    <citation type="journal article" date="2021" name="Int. J. Syst. Evol. Microbiol.">
        <title>Lentilactobacillus fungorum sp. nov., isolated from spent mushroom substrates.</title>
        <authorList>
            <person name="Tohno M."/>
            <person name="Tanizawa Y."/>
            <person name="Kojima Y."/>
            <person name="Sakamoto M."/>
            <person name="Ohkuma M."/>
            <person name="Kobayashi H."/>
        </authorList>
    </citation>
    <scope>NUCLEOTIDE SEQUENCE [LARGE SCALE GENOMIC DNA]</scope>
    <source>
        <strain evidence="1 2">YK48G</strain>
    </source>
</reference>
<gene>
    <name evidence="1" type="ORF">YK48G_03560</name>
</gene>
<dbReference type="RefSeq" id="WP_203628981.1">
    <property type="nucleotide sequence ID" value="NZ_BNJR01000004.1"/>
</dbReference>
<evidence type="ECO:0000313" key="2">
    <source>
        <dbReference type="Proteomes" id="UP000604765"/>
    </source>
</evidence>
<proteinExistence type="predicted"/>
<dbReference type="Proteomes" id="UP000604765">
    <property type="component" value="Unassembled WGS sequence"/>
</dbReference>
<evidence type="ECO:0008006" key="3">
    <source>
        <dbReference type="Google" id="ProtNLM"/>
    </source>
</evidence>
<sequence>MKKQTLFYTLSLVTATTCLYIQSRKKHHQQRFLDQIVQHAKRQRPLKHERYLGSWQLPPRRDCAPADFHFGLNYQDNHGQISSQQFWADSQTGQILGYQLIKL</sequence>
<protein>
    <recommendedName>
        <fullName evidence="3">Extracellular protein</fullName>
    </recommendedName>
</protein>
<keyword evidence="2" id="KW-1185">Reference proteome</keyword>
<evidence type="ECO:0000313" key="1">
    <source>
        <dbReference type="EMBL" id="GHP12931.1"/>
    </source>
</evidence>
<name>A0ABQ3VXM0_9LACO</name>
<accession>A0ABQ3VXM0</accession>
<organism evidence="1 2">
    <name type="scientific">Lentilactobacillus fungorum</name>
    <dbReference type="NCBI Taxonomy" id="2201250"/>
    <lineage>
        <taxon>Bacteria</taxon>
        <taxon>Bacillati</taxon>
        <taxon>Bacillota</taxon>
        <taxon>Bacilli</taxon>
        <taxon>Lactobacillales</taxon>
        <taxon>Lactobacillaceae</taxon>
        <taxon>Lentilactobacillus</taxon>
    </lineage>
</organism>
<dbReference type="EMBL" id="BNJR01000004">
    <property type="protein sequence ID" value="GHP12931.1"/>
    <property type="molecule type" value="Genomic_DNA"/>
</dbReference>
<comment type="caution">
    <text evidence="1">The sequence shown here is derived from an EMBL/GenBank/DDBJ whole genome shotgun (WGS) entry which is preliminary data.</text>
</comment>